<reference evidence="5 7" key="1">
    <citation type="journal article" date="2012" name="Nature">
        <title>Algal genomes reveal evolutionary mosaicism and the fate of nucleomorphs.</title>
        <authorList>
            <consortium name="DOE Joint Genome Institute"/>
            <person name="Curtis B.A."/>
            <person name="Tanifuji G."/>
            <person name="Burki F."/>
            <person name="Gruber A."/>
            <person name="Irimia M."/>
            <person name="Maruyama S."/>
            <person name="Arias M.C."/>
            <person name="Ball S.G."/>
            <person name="Gile G.H."/>
            <person name="Hirakawa Y."/>
            <person name="Hopkins J.F."/>
            <person name="Kuo A."/>
            <person name="Rensing S.A."/>
            <person name="Schmutz J."/>
            <person name="Symeonidi A."/>
            <person name="Elias M."/>
            <person name="Eveleigh R.J."/>
            <person name="Herman E.K."/>
            <person name="Klute M.J."/>
            <person name="Nakayama T."/>
            <person name="Obornik M."/>
            <person name="Reyes-Prieto A."/>
            <person name="Armbrust E.V."/>
            <person name="Aves S.J."/>
            <person name="Beiko R.G."/>
            <person name="Coutinho P."/>
            <person name="Dacks J.B."/>
            <person name="Durnford D.G."/>
            <person name="Fast N.M."/>
            <person name="Green B.R."/>
            <person name="Grisdale C.J."/>
            <person name="Hempel F."/>
            <person name="Henrissat B."/>
            <person name="Hoppner M.P."/>
            <person name="Ishida K."/>
            <person name="Kim E."/>
            <person name="Koreny L."/>
            <person name="Kroth P.G."/>
            <person name="Liu Y."/>
            <person name="Malik S.B."/>
            <person name="Maier U.G."/>
            <person name="McRose D."/>
            <person name="Mock T."/>
            <person name="Neilson J.A."/>
            <person name="Onodera N.T."/>
            <person name="Poole A.M."/>
            <person name="Pritham E.J."/>
            <person name="Richards T.A."/>
            <person name="Rocap G."/>
            <person name="Roy S.W."/>
            <person name="Sarai C."/>
            <person name="Schaack S."/>
            <person name="Shirato S."/>
            <person name="Slamovits C.H."/>
            <person name="Spencer D.F."/>
            <person name="Suzuki S."/>
            <person name="Worden A.Z."/>
            <person name="Zauner S."/>
            <person name="Barry K."/>
            <person name="Bell C."/>
            <person name="Bharti A.K."/>
            <person name="Crow J.A."/>
            <person name="Grimwood J."/>
            <person name="Kramer R."/>
            <person name="Lindquist E."/>
            <person name="Lucas S."/>
            <person name="Salamov A."/>
            <person name="McFadden G.I."/>
            <person name="Lane C.E."/>
            <person name="Keeling P.J."/>
            <person name="Gray M.W."/>
            <person name="Grigoriev I.V."/>
            <person name="Archibald J.M."/>
        </authorList>
    </citation>
    <scope>NUCLEOTIDE SEQUENCE</scope>
    <source>
        <strain evidence="5 7">CCMP2712</strain>
    </source>
</reference>
<comment type="similarity">
    <text evidence="1 4">Belongs to the short-chain dehydrogenases/reductases (SDR) family.</text>
</comment>
<dbReference type="KEGG" id="gtt:GUITHDRAFT_79492"/>
<dbReference type="PANTHER" id="PTHR43899:SF13">
    <property type="entry name" value="RH59310P"/>
    <property type="match status" value="1"/>
</dbReference>
<protein>
    <recommendedName>
        <fullName evidence="8">Very-long-chain 3-oxoacyl-CoA reductase</fullName>
    </recommendedName>
</protein>
<dbReference type="GO" id="GO:0016491">
    <property type="term" value="F:oxidoreductase activity"/>
    <property type="evidence" value="ECO:0007669"/>
    <property type="project" value="UniProtKB-KW"/>
</dbReference>
<evidence type="ECO:0000256" key="4">
    <source>
        <dbReference type="RuleBase" id="RU000363"/>
    </source>
</evidence>
<dbReference type="PRINTS" id="PR00080">
    <property type="entry name" value="SDRFAMILY"/>
</dbReference>
<evidence type="ECO:0000313" key="6">
    <source>
        <dbReference type="EnsemblProtists" id="EKX35805"/>
    </source>
</evidence>
<proteinExistence type="inferred from homology"/>
<evidence type="ECO:0000313" key="5">
    <source>
        <dbReference type="EMBL" id="EKX35805.1"/>
    </source>
</evidence>
<sequence length="295" mass="32520">MYTSFLRGAQNLKRLGSWVVVTVRDGRALLPARDLTDRVRPWSVQGATDGIGKALAMEAAKKGMNVVIISRTMSKLQEVEKEITEKSKVKVISIAFDFSSASSNDYASLKTKLTGLEVRGGIAVLYNNVGVSYEHAEYFTDVSEERIASILEVNNASMLKMTRMVLPEMQSRKKGVVVNVGSFEGNINAPFYAVYGASKAFVESFSKSMNVELRGTGVCVQNHVPHYVATKMAIPNEKRRKGSFMTPWPNQWAKASLACVGYESYCTPYWPHALQVLHPDLCLMSSLLPISSSSS</sequence>
<dbReference type="InterPro" id="IPR051019">
    <property type="entry name" value="VLCFA-Steroid_DH"/>
</dbReference>
<dbReference type="STRING" id="905079.L1IJ27"/>
<dbReference type="EnsemblProtists" id="EKX35805">
    <property type="protein sequence ID" value="EKX35805"/>
    <property type="gene ID" value="GUITHDRAFT_79492"/>
</dbReference>
<organism evidence="5">
    <name type="scientific">Guillardia theta (strain CCMP2712)</name>
    <name type="common">Cryptophyte</name>
    <dbReference type="NCBI Taxonomy" id="905079"/>
    <lineage>
        <taxon>Eukaryota</taxon>
        <taxon>Cryptophyceae</taxon>
        <taxon>Pyrenomonadales</taxon>
        <taxon>Geminigeraceae</taxon>
        <taxon>Guillardia</taxon>
    </lineage>
</organism>
<dbReference type="eggNOG" id="ENOG502QRPU">
    <property type="taxonomic scope" value="Eukaryota"/>
</dbReference>
<dbReference type="PaxDb" id="55529-EKX35805"/>
<dbReference type="PRINTS" id="PR00081">
    <property type="entry name" value="GDHRDH"/>
</dbReference>
<keyword evidence="7" id="KW-1185">Reference proteome</keyword>
<dbReference type="RefSeq" id="XP_005822785.1">
    <property type="nucleotide sequence ID" value="XM_005822728.1"/>
</dbReference>
<dbReference type="InterPro" id="IPR036291">
    <property type="entry name" value="NAD(P)-bd_dom_sf"/>
</dbReference>
<reference evidence="7" key="2">
    <citation type="submission" date="2012-11" db="EMBL/GenBank/DDBJ databases">
        <authorList>
            <person name="Kuo A."/>
            <person name="Curtis B.A."/>
            <person name="Tanifuji G."/>
            <person name="Burki F."/>
            <person name="Gruber A."/>
            <person name="Irimia M."/>
            <person name="Maruyama S."/>
            <person name="Arias M.C."/>
            <person name="Ball S.G."/>
            <person name="Gile G.H."/>
            <person name="Hirakawa Y."/>
            <person name="Hopkins J.F."/>
            <person name="Rensing S.A."/>
            <person name="Schmutz J."/>
            <person name="Symeonidi A."/>
            <person name="Elias M."/>
            <person name="Eveleigh R.J."/>
            <person name="Herman E.K."/>
            <person name="Klute M.J."/>
            <person name="Nakayama T."/>
            <person name="Obornik M."/>
            <person name="Reyes-Prieto A."/>
            <person name="Armbrust E.V."/>
            <person name="Aves S.J."/>
            <person name="Beiko R.G."/>
            <person name="Coutinho P."/>
            <person name="Dacks J.B."/>
            <person name="Durnford D.G."/>
            <person name="Fast N.M."/>
            <person name="Green B.R."/>
            <person name="Grisdale C."/>
            <person name="Hempe F."/>
            <person name="Henrissat B."/>
            <person name="Hoppner M.P."/>
            <person name="Ishida K.-I."/>
            <person name="Kim E."/>
            <person name="Koreny L."/>
            <person name="Kroth P.G."/>
            <person name="Liu Y."/>
            <person name="Malik S.-B."/>
            <person name="Maier U.G."/>
            <person name="McRose D."/>
            <person name="Mock T."/>
            <person name="Neilson J.A."/>
            <person name="Onodera N.T."/>
            <person name="Poole A.M."/>
            <person name="Pritham E.J."/>
            <person name="Richards T.A."/>
            <person name="Rocap G."/>
            <person name="Roy S.W."/>
            <person name="Sarai C."/>
            <person name="Schaack S."/>
            <person name="Shirato S."/>
            <person name="Slamovits C.H."/>
            <person name="Spencer D.F."/>
            <person name="Suzuki S."/>
            <person name="Worden A.Z."/>
            <person name="Zauner S."/>
            <person name="Barry K."/>
            <person name="Bell C."/>
            <person name="Bharti A.K."/>
            <person name="Crow J.A."/>
            <person name="Grimwood J."/>
            <person name="Kramer R."/>
            <person name="Lindquist E."/>
            <person name="Lucas S."/>
            <person name="Salamov A."/>
            <person name="McFadden G.I."/>
            <person name="Lane C.E."/>
            <person name="Keeling P.J."/>
            <person name="Gray M.W."/>
            <person name="Grigoriev I.V."/>
            <person name="Archibald J.M."/>
        </authorList>
    </citation>
    <scope>NUCLEOTIDE SEQUENCE</scope>
    <source>
        <strain evidence="7">CCMP2712</strain>
    </source>
</reference>
<dbReference type="Gene3D" id="3.40.50.720">
    <property type="entry name" value="NAD(P)-binding Rossmann-like Domain"/>
    <property type="match status" value="1"/>
</dbReference>
<dbReference type="InterPro" id="IPR002347">
    <property type="entry name" value="SDR_fam"/>
</dbReference>
<dbReference type="FunFam" id="3.40.50.720:FF:000137">
    <property type="entry name" value="Hydroxysteroid (17-beta) dehydrogenase 3"/>
    <property type="match status" value="1"/>
</dbReference>
<dbReference type="PANTHER" id="PTHR43899">
    <property type="entry name" value="RH59310P"/>
    <property type="match status" value="1"/>
</dbReference>
<evidence type="ECO:0000256" key="3">
    <source>
        <dbReference type="ARBA" id="ARBA00023002"/>
    </source>
</evidence>
<dbReference type="EMBL" id="JH993084">
    <property type="protein sequence ID" value="EKX35805.1"/>
    <property type="molecule type" value="Genomic_DNA"/>
</dbReference>
<dbReference type="HOGENOM" id="CLU_010194_38_0_1"/>
<dbReference type="OrthoDB" id="5545019at2759"/>
<dbReference type="SUPFAM" id="SSF51735">
    <property type="entry name" value="NAD(P)-binding Rossmann-fold domains"/>
    <property type="match status" value="1"/>
</dbReference>
<keyword evidence="2" id="KW-0521">NADP</keyword>
<dbReference type="AlphaFoldDB" id="L1IJ27"/>
<name>L1IJ27_GUITC</name>
<keyword evidence="3" id="KW-0560">Oxidoreductase</keyword>
<evidence type="ECO:0000313" key="7">
    <source>
        <dbReference type="Proteomes" id="UP000011087"/>
    </source>
</evidence>
<dbReference type="Proteomes" id="UP000011087">
    <property type="component" value="Unassembled WGS sequence"/>
</dbReference>
<evidence type="ECO:0008006" key="8">
    <source>
        <dbReference type="Google" id="ProtNLM"/>
    </source>
</evidence>
<evidence type="ECO:0000256" key="1">
    <source>
        <dbReference type="ARBA" id="ARBA00006484"/>
    </source>
</evidence>
<dbReference type="CDD" id="cd05356">
    <property type="entry name" value="17beta-HSD1_like_SDR_c"/>
    <property type="match status" value="1"/>
</dbReference>
<accession>L1IJ27</accession>
<reference evidence="6" key="3">
    <citation type="submission" date="2016-03" db="UniProtKB">
        <authorList>
            <consortium name="EnsemblProtists"/>
        </authorList>
    </citation>
    <scope>IDENTIFICATION</scope>
</reference>
<dbReference type="Pfam" id="PF00106">
    <property type="entry name" value="adh_short"/>
    <property type="match status" value="1"/>
</dbReference>
<dbReference type="OMA" id="LVAPGMM"/>
<dbReference type="GeneID" id="17292520"/>
<gene>
    <name evidence="5" type="ORF">GUITHDRAFT_79492</name>
</gene>
<evidence type="ECO:0000256" key="2">
    <source>
        <dbReference type="ARBA" id="ARBA00022857"/>
    </source>
</evidence>